<name>A0A6J5DKW3_9BURK</name>
<keyword evidence="2" id="KW-1185">Reference proteome</keyword>
<sequence>MPKSDRQLTDILISQLTTSEQAHGVAYVCSTMFVKGTTISFPHLEIDVPWDAYLAFIDGDPAANWGHACRYVLLNPETGDTLSREARFPPFQRGATDWQIAYRAPGIPDGILPIPDK</sequence>
<evidence type="ECO:0000313" key="2">
    <source>
        <dbReference type="Proteomes" id="UP000494329"/>
    </source>
</evidence>
<dbReference type="EMBL" id="CADIKF010000010">
    <property type="protein sequence ID" value="CAB3753516.1"/>
    <property type="molecule type" value="Genomic_DNA"/>
</dbReference>
<gene>
    <name evidence="1" type="ORF">LMG29739_01751</name>
</gene>
<proteinExistence type="predicted"/>
<dbReference type="Proteomes" id="UP000494329">
    <property type="component" value="Unassembled WGS sequence"/>
</dbReference>
<reference evidence="1 2" key="1">
    <citation type="submission" date="2020-04" db="EMBL/GenBank/DDBJ databases">
        <authorList>
            <person name="De Canck E."/>
        </authorList>
    </citation>
    <scope>NUCLEOTIDE SEQUENCE [LARGE SCALE GENOMIC DNA]</scope>
    <source>
        <strain evidence="1 2">LMG 29739</strain>
    </source>
</reference>
<dbReference type="AlphaFoldDB" id="A0A6J5DKW3"/>
<accession>A0A6J5DKW3</accession>
<protein>
    <submittedName>
        <fullName evidence="1">Uncharacterized protein</fullName>
    </submittedName>
</protein>
<organism evidence="1 2">
    <name type="scientific">Paraburkholderia solisilvae</name>
    <dbReference type="NCBI Taxonomy" id="624376"/>
    <lineage>
        <taxon>Bacteria</taxon>
        <taxon>Pseudomonadati</taxon>
        <taxon>Pseudomonadota</taxon>
        <taxon>Betaproteobacteria</taxon>
        <taxon>Burkholderiales</taxon>
        <taxon>Burkholderiaceae</taxon>
        <taxon>Paraburkholderia</taxon>
    </lineage>
</organism>
<evidence type="ECO:0000313" key="1">
    <source>
        <dbReference type="EMBL" id="CAB3753516.1"/>
    </source>
</evidence>